<proteinExistence type="predicted"/>
<reference evidence="5 6" key="1">
    <citation type="submission" date="2021-06" db="EMBL/GenBank/DDBJ databases">
        <authorList>
            <person name="Criscuolo A."/>
        </authorList>
    </citation>
    <scope>NUCLEOTIDE SEQUENCE [LARGE SCALE GENOMIC DNA]</scope>
    <source>
        <strain evidence="6">CIP 111802</strain>
    </source>
</reference>
<keyword evidence="6" id="KW-1185">Reference proteome</keyword>
<evidence type="ECO:0000313" key="5">
    <source>
        <dbReference type="EMBL" id="CAG7653016.1"/>
    </source>
</evidence>
<gene>
    <name evidence="5" type="primary">yybR_5</name>
    <name evidence="5" type="ORF">PAECIP111802_05376</name>
</gene>
<dbReference type="PROSITE" id="PS51118">
    <property type="entry name" value="HTH_HXLR"/>
    <property type="match status" value="1"/>
</dbReference>
<protein>
    <submittedName>
        <fullName evidence="5">HTH-type transcriptional regulator YybR</fullName>
    </submittedName>
</protein>
<dbReference type="InterPro" id="IPR002577">
    <property type="entry name" value="HTH_HxlR"/>
</dbReference>
<comment type="caution">
    <text evidence="5">The sequence shown here is derived from an EMBL/GenBank/DDBJ whole genome shotgun (WGS) entry which is preliminary data.</text>
</comment>
<organism evidence="5 6">
    <name type="scientific">Paenibacillus allorhizosphaerae</name>
    <dbReference type="NCBI Taxonomy" id="2849866"/>
    <lineage>
        <taxon>Bacteria</taxon>
        <taxon>Bacillati</taxon>
        <taxon>Bacillota</taxon>
        <taxon>Bacilli</taxon>
        <taxon>Bacillales</taxon>
        <taxon>Paenibacillaceae</taxon>
        <taxon>Paenibacillus</taxon>
    </lineage>
</organism>
<evidence type="ECO:0000256" key="3">
    <source>
        <dbReference type="ARBA" id="ARBA00023163"/>
    </source>
</evidence>
<keyword evidence="1" id="KW-0805">Transcription regulation</keyword>
<sequence>MNPPYQHPCQLAISEALQVVSGKWSYFVISQLCQGAQRFNQLQRSLGGVSVKSLTDTLRQLEQYEIVSRHVFPTVPVTVEYALTEKGKEYGAILLEMRKWGEKWSRQPTV</sequence>
<dbReference type="PANTHER" id="PTHR33204">
    <property type="entry name" value="TRANSCRIPTIONAL REGULATOR, MARR FAMILY"/>
    <property type="match status" value="1"/>
</dbReference>
<dbReference type="PANTHER" id="PTHR33204:SF37">
    <property type="entry name" value="HTH-TYPE TRANSCRIPTIONAL REGULATOR YODB"/>
    <property type="match status" value="1"/>
</dbReference>
<name>A0ABN7TUV3_9BACL</name>
<accession>A0ABN7TUV3</accession>
<evidence type="ECO:0000313" key="6">
    <source>
        <dbReference type="Proteomes" id="UP000730618"/>
    </source>
</evidence>
<keyword evidence="3" id="KW-0804">Transcription</keyword>
<feature type="domain" description="HTH hxlR-type" evidence="4">
    <location>
        <begin position="9"/>
        <end position="109"/>
    </location>
</feature>
<dbReference type="Proteomes" id="UP000730618">
    <property type="component" value="Unassembled WGS sequence"/>
</dbReference>
<dbReference type="EMBL" id="CAJVCE010000019">
    <property type="protein sequence ID" value="CAG7653016.1"/>
    <property type="molecule type" value="Genomic_DNA"/>
</dbReference>
<evidence type="ECO:0000256" key="2">
    <source>
        <dbReference type="ARBA" id="ARBA00023125"/>
    </source>
</evidence>
<dbReference type="RefSeq" id="WP_218101591.1">
    <property type="nucleotide sequence ID" value="NZ_CAJVCE010000019.1"/>
</dbReference>
<dbReference type="Pfam" id="PF01638">
    <property type="entry name" value="HxlR"/>
    <property type="match status" value="1"/>
</dbReference>
<evidence type="ECO:0000259" key="4">
    <source>
        <dbReference type="PROSITE" id="PS51118"/>
    </source>
</evidence>
<keyword evidence="2" id="KW-0238">DNA-binding</keyword>
<evidence type="ECO:0000256" key="1">
    <source>
        <dbReference type="ARBA" id="ARBA00023015"/>
    </source>
</evidence>